<feature type="domain" description="HTH asnC-type" evidence="4">
    <location>
        <begin position="1"/>
        <end position="61"/>
    </location>
</feature>
<gene>
    <name evidence="5" type="ORF">AC477_02555</name>
</gene>
<comment type="caution">
    <text evidence="5">The sequence shown here is derived from an EMBL/GenBank/DDBJ whole genome shotgun (WGS) entry which is preliminary data.</text>
</comment>
<accession>A0A0M0BVQ2</accession>
<dbReference type="Gene3D" id="3.30.70.920">
    <property type="match status" value="1"/>
</dbReference>
<keyword evidence="3" id="KW-0804">Transcription</keyword>
<dbReference type="PRINTS" id="PR00033">
    <property type="entry name" value="HTHASNC"/>
</dbReference>
<dbReference type="InterPro" id="IPR019887">
    <property type="entry name" value="Tscrpt_reg_AsnC/Lrp_C"/>
</dbReference>
<dbReference type="SMART" id="SM00344">
    <property type="entry name" value="HTH_ASNC"/>
    <property type="match status" value="1"/>
</dbReference>
<keyword evidence="1" id="KW-0805">Transcription regulation</keyword>
<dbReference type="GO" id="GO:0043200">
    <property type="term" value="P:response to amino acid"/>
    <property type="evidence" value="ECO:0007669"/>
    <property type="project" value="TreeGrafter"/>
</dbReference>
<dbReference type="InterPro" id="IPR036388">
    <property type="entry name" value="WH-like_DNA-bd_sf"/>
</dbReference>
<dbReference type="Proteomes" id="UP000037237">
    <property type="component" value="Unassembled WGS sequence"/>
</dbReference>
<dbReference type="PROSITE" id="PS50956">
    <property type="entry name" value="HTH_ASNC_2"/>
    <property type="match status" value="1"/>
</dbReference>
<proteinExistence type="predicted"/>
<sequence length="188" mass="21158">MDEVDRTIISQLTKDGRTTLKDLSQLVGFSSVGTKKRLDKLVENGILKVTSLLNLKELGMHAAIVLMEIESSEAMEKLLKRFEDCPRVVNIFKTMGGYNLVALVVAEDRDTLESISVEKCSLRTSEGIRRSEFIPIGNIFYSPFLAMREHLTHKEKTKTPCNVDCRTCKRYKVECGGCPATSYYIGKL</sequence>
<dbReference type="InterPro" id="IPR019888">
    <property type="entry name" value="Tscrpt_reg_AsnC-like"/>
</dbReference>
<dbReference type="PANTHER" id="PTHR30154:SF34">
    <property type="entry name" value="TRANSCRIPTIONAL REGULATOR AZLB"/>
    <property type="match status" value="1"/>
</dbReference>
<dbReference type="Gene3D" id="1.10.10.10">
    <property type="entry name" value="Winged helix-like DNA-binding domain superfamily/Winged helix DNA-binding domain"/>
    <property type="match status" value="1"/>
</dbReference>
<organism evidence="5 6">
    <name type="scientific">miscellaneous Crenarchaeota group-1 archaeon SG8-32-1</name>
    <dbReference type="NCBI Taxonomy" id="1685124"/>
    <lineage>
        <taxon>Archaea</taxon>
        <taxon>Candidatus Bathyarchaeota</taxon>
        <taxon>MCG-1</taxon>
    </lineage>
</organism>
<dbReference type="InterPro" id="IPR011008">
    <property type="entry name" value="Dimeric_a/b-barrel"/>
</dbReference>
<name>A0A0M0BVQ2_9ARCH</name>
<reference evidence="5 6" key="1">
    <citation type="submission" date="2015-06" db="EMBL/GenBank/DDBJ databases">
        <title>New insights into the roles of widespread benthic archaea in carbon and nitrogen cycling.</title>
        <authorList>
            <person name="Lazar C.S."/>
            <person name="Baker B.J."/>
            <person name="Seitz K.W."/>
            <person name="Hyde A.S."/>
            <person name="Dick G.J."/>
            <person name="Hinrichs K.-U."/>
            <person name="Teske A.P."/>
        </authorList>
    </citation>
    <scope>NUCLEOTIDE SEQUENCE [LARGE SCALE GENOMIC DNA]</scope>
    <source>
        <strain evidence="5">SG8-32-1</strain>
    </source>
</reference>
<dbReference type="Pfam" id="PF01037">
    <property type="entry name" value="AsnC_trans_reg"/>
    <property type="match status" value="1"/>
</dbReference>
<dbReference type="AlphaFoldDB" id="A0A0M0BVQ2"/>
<keyword evidence="2" id="KW-0238">DNA-binding</keyword>
<dbReference type="PANTHER" id="PTHR30154">
    <property type="entry name" value="LEUCINE-RESPONSIVE REGULATORY PROTEIN"/>
    <property type="match status" value="1"/>
</dbReference>
<evidence type="ECO:0000256" key="3">
    <source>
        <dbReference type="ARBA" id="ARBA00023163"/>
    </source>
</evidence>
<dbReference type="InterPro" id="IPR000485">
    <property type="entry name" value="AsnC-type_HTH_dom"/>
</dbReference>
<dbReference type="EMBL" id="LFWU01000056">
    <property type="protein sequence ID" value="KON32698.1"/>
    <property type="molecule type" value="Genomic_DNA"/>
</dbReference>
<evidence type="ECO:0000313" key="5">
    <source>
        <dbReference type="EMBL" id="KON32698.1"/>
    </source>
</evidence>
<dbReference type="InterPro" id="IPR036390">
    <property type="entry name" value="WH_DNA-bd_sf"/>
</dbReference>
<evidence type="ECO:0000256" key="2">
    <source>
        <dbReference type="ARBA" id="ARBA00023125"/>
    </source>
</evidence>
<dbReference type="GO" id="GO:0043565">
    <property type="term" value="F:sequence-specific DNA binding"/>
    <property type="evidence" value="ECO:0007669"/>
    <property type="project" value="InterPro"/>
</dbReference>
<evidence type="ECO:0000313" key="6">
    <source>
        <dbReference type="Proteomes" id="UP000037237"/>
    </source>
</evidence>
<protein>
    <submittedName>
        <fullName evidence="5">AsnC family transcriptional regulator</fullName>
    </submittedName>
</protein>
<evidence type="ECO:0000256" key="1">
    <source>
        <dbReference type="ARBA" id="ARBA00023015"/>
    </source>
</evidence>
<dbReference type="Pfam" id="PF13412">
    <property type="entry name" value="HTH_24"/>
    <property type="match status" value="1"/>
</dbReference>
<evidence type="ECO:0000259" key="4">
    <source>
        <dbReference type="PROSITE" id="PS50956"/>
    </source>
</evidence>
<dbReference type="SUPFAM" id="SSF46785">
    <property type="entry name" value="Winged helix' DNA-binding domain"/>
    <property type="match status" value="1"/>
</dbReference>
<dbReference type="GO" id="GO:0005829">
    <property type="term" value="C:cytosol"/>
    <property type="evidence" value="ECO:0007669"/>
    <property type="project" value="TreeGrafter"/>
</dbReference>
<dbReference type="SUPFAM" id="SSF54909">
    <property type="entry name" value="Dimeric alpha+beta barrel"/>
    <property type="match status" value="1"/>
</dbReference>